<evidence type="ECO:0000313" key="2">
    <source>
        <dbReference type="EMBL" id="PHQ33388.1"/>
    </source>
</evidence>
<keyword evidence="1" id="KW-0812">Transmembrane</keyword>
<feature type="transmembrane region" description="Helical" evidence="1">
    <location>
        <begin position="12"/>
        <end position="36"/>
    </location>
</feature>
<comment type="caution">
    <text evidence="2">The sequence shown here is derived from an EMBL/GenBank/DDBJ whole genome shotgun (WGS) entry which is preliminary data.</text>
</comment>
<reference evidence="2 3" key="1">
    <citation type="submission" date="2017-06" db="EMBL/GenBank/DDBJ databases">
        <title>Description of Rhodopirellula bahusiensis sp. nov.</title>
        <authorList>
            <person name="Kizina J."/>
            <person name="Harder J."/>
        </authorList>
    </citation>
    <scope>NUCLEOTIDE SEQUENCE [LARGE SCALE GENOMIC DNA]</scope>
    <source>
        <strain evidence="2 3">SWK21</strain>
    </source>
</reference>
<keyword evidence="3" id="KW-1185">Reference proteome</keyword>
<dbReference type="EMBL" id="NIZW01000017">
    <property type="protein sequence ID" value="PHQ33388.1"/>
    <property type="molecule type" value="Genomic_DNA"/>
</dbReference>
<accession>A0A2G1W2X5</accession>
<name>A0A2G1W2X5_9BACT</name>
<keyword evidence="1" id="KW-1133">Transmembrane helix</keyword>
<evidence type="ECO:0000313" key="3">
    <source>
        <dbReference type="Proteomes" id="UP000225740"/>
    </source>
</evidence>
<keyword evidence="1" id="KW-0472">Membrane</keyword>
<dbReference type="AlphaFoldDB" id="A0A2G1W2X5"/>
<dbReference type="Proteomes" id="UP000225740">
    <property type="component" value="Unassembled WGS sequence"/>
</dbReference>
<dbReference type="GeneID" id="90610364"/>
<sequence>MAAYDDLNVKRIAVISVISILVTAVTVLAVQVLYFAMADIVDGRKVQSASYTRQNAVLADQSAEISRYGVDPETGNVTVPVEDEMKKMVKESQSHDEA</sequence>
<proteinExistence type="predicted"/>
<protein>
    <submittedName>
        <fullName evidence="2">Uncharacterized protein</fullName>
    </submittedName>
</protein>
<organism evidence="2 3">
    <name type="scientific">Rhodopirellula bahusiensis</name>
    <dbReference type="NCBI Taxonomy" id="2014065"/>
    <lineage>
        <taxon>Bacteria</taxon>
        <taxon>Pseudomonadati</taxon>
        <taxon>Planctomycetota</taxon>
        <taxon>Planctomycetia</taxon>
        <taxon>Pirellulales</taxon>
        <taxon>Pirellulaceae</taxon>
        <taxon>Rhodopirellula</taxon>
    </lineage>
</organism>
<dbReference type="OrthoDB" id="283675at2"/>
<gene>
    <name evidence="2" type="ORF">CEE69_20405</name>
</gene>
<dbReference type="RefSeq" id="WP_099262500.1">
    <property type="nucleotide sequence ID" value="NZ_JBDUYK010000046.1"/>
</dbReference>
<evidence type="ECO:0000256" key="1">
    <source>
        <dbReference type="SAM" id="Phobius"/>
    </source>
</evidence>